<evidence type="ECO:0008006" key="3">
    <source>
        <dbReference type="Google" id="ProtNLM"/>
    </source>
</evidence>
<dbReference type="Proteomes" id="UP000196521">
    <property type="component" value="Chromosome"/>
</dbReference>
<name>A0A6J7ZMS0_PLARU</name>
<protein>
    <recommendedName>
        <fullName evidence="3">Helix-turn-helix domain containing protein</fullName>
    </recommendedName>
</protein>
<evidence type="ECO:0000313" key="2">
    <source>
        <dbReference type="Proteomes" id="UP000196521"/>
    </source>
</evidence>
<dbReference type="AlphaFoldDB" id="A0A6J7ZMS0"/>
<keyword evidence="2" id="KW-1185">Reference proteome</keyword>
<reference evidence="1" key="1">
    <citation type="submission" date="2020-05" db="EMBL/GenBank/DDBJ databases">
        <authorList>
            <consortium name="Genoscope - CEA"/>
            <person name="William W."/>
        </authorList>
    </citation>
    <scope>NUCLEOTIDE SEQUENCE [LARGE SCALE GENOMIC DNA]</scope>
    <source>
        <strain evidence="1">PCC 7821</strain>
    </source>
</reference>
<evidence type="ECO:0000313" key="1">
    <source>
        <dbReference type="EMBL" id="CAC5343857.1"/>
    </source>
</evidence>
<organism evidence="1 2">
    <name type="scientific">Planktothrix rubescens CCAP 1459/22</name>
    <dbReference type="NCBI Taxonomy" id="329571"/>
    <lineage>
        <taxon>Bacteria</taxon>
        <taxon>Bacillati</taxon>
        <taxon>Cyanobacteriota</taxon>
        <taxon>Cyanophyceae</taxon>
        <taxon>Oscillatoriophycideae</taxon>
        <taxon>Oscillatoriales</taxon>
        <taxon>Microcoleaceae</taxon>
        <taxon>Planktothrix</taxon>
    </lineage>
</organism>
<dbReference type="RefSeq" id="WP_026796665.1">
    <property type="nucleotide sequence ID" value="NZ_LR812490.1"/>
</dbReference>
<dbReference type="EMBL" id="LR812490">
    <property type="protein sequence ID" value="CAC5343857.1"/>
    <property type="molecule type" value="Genomic_DNA"/>
</dbReference>
<dbReference type="EMBL" id="CZCZ02000014">
    <property type="protein sequence ID" value="CAC5343857.1"/>
    <property type="molecule type" value="Genomic_DNA"/>
</dbReference>
<gene>
    <name evidence="1" type="ORF">PLAN_40272</name>
</gene>
<sequence>MVKIDEQFNYAALQWDLEALYTDLASAKGKRLTPMEKLHLRGLLCGYSPAEIAEKLRKNVKGVETDLCATLYRYVKNLVNKMEERIENWRKITEYLEEAGYKIESFSQTQAPENLEKFNVTNITFQHNQITIDVFLKINIPMAEKSSLKTEDIVEEIIAEETIINGFNP</sequence>
<comment type="caution">
    <text evidence="1">The sequence shown here is derived from an EMBL/GenBank/DDBJ whole genome shotgun (WGS) entry which is preliminary data.</text>
</comment>
<accession>A0A6J7ZMS0</accession>
<proteinExistence type="predicted"/>